<keyword evidence="8" id="KW-1185">Reference proteome</keyword>
<evidence type="ECO:0000256" key="1">
    <source>
        <dbReference type="ARBA" id="ARBA00004141"/>
    </source>
</evidence>
<evidence type="ECO:0000256" key="4">
    <source>
        <dbReference type="ARBA" id="ARBA00022989"/>
    </source>
</evidence>
<evidence type="ECO:0000256" key="5">
    <source>
        <dbReference type="ARBA" id="ARBA00023136"/>
    </source>
</evidence>
<dbReference type="GO" id="GO:0007166">
    <property type="term" value="P:cell surface receptor signaling pathway"/>
    <property type="evidence" value="ECO:0007669"/>
    <property type="project" value="TreeGrafter"/>
</dbReference>
<evidence type="ECO:0000313" key="7">
    <source>
        <dbReference type="Ensembl" id="ENSCWAP00000029314.1"/>
    </source>
</evidence>
<keyword evidence="3 6" id="KW-0812">Transmembrane</keyword>
<dbReference type="InterPro" id="IPR030417">
    <property type="entry name" value="MS4A"/>
</dbReference>
<reference evidence="7" key="1">
    <citation type="submission" date="2025-08" db="UniProtKB">
        <authorList>
            <consortium name="Ensembl"/>
        </authorList>
    </citation>
    <scope>IDENTIFICATION</scope>
</reference>
<dbReference type="PANTHER" id="PTHR23320:SF135">
    <property type="entry name" value="MEMBRANE-SPANNING 4-DOMAINS SUBFAMILY A MEMBER 6A"/>
    <property type="match status" value="1"/>
</dbReference>
<dbReference type="PANTHER" id="PTHR23320">
    <property type="entry name" value="MEMBRANE-SPANNING 4-DOMAINS SUBFAMILY A MS4A -RELATED"/>
    <property type="match status" value="1"/>
</dbReference>
<dbReference type="GeneTree" id="ENSGT00940000162688"/>
<proteinExistence type="inferred from homology"/>
<dbReference type="InterPro" id="IPR007237">
    <property type="entry name" value="CD20-like"/>
</dbReference>
<dbReference type="Proteomes" id="UP000694540">
    <property type="component" value="Unplaced"/>
</dbReference>
<dbReference type="GO" id="GO:0005802">
    <property type="term" value="C:trans-Golgi network"/>
    <property type="evidence" value="ECO:0007669"/>
    <property type="project" value="TreeGrafter"/>
</dbReference>
<name>A0A8C4FHW6_9CETA</name>
<evidence type="ECO:0000256" key="6">
    <source>
        <dbReference type="SAM" id="Phobius"/>
    </source>
</evidence>
<comment type="similarity">
    <text evidence="2">Belongs to the MS4A family.</text>
</comment>
<dbReference type="Pfam" id="PF04103">
    <property type="entry name" value="CD20"/>
    <property type="match status" value="1"/>
</dbReference>
<dbReference type="GO" id="GO:0005886">
    <property type="term" value="C:plasma membrane"/>
    <property type="evidence" value="ECO:0007669"/>
    <property type="project" value="TreeGrafter"/>
</dbReference>
<evidence type="ECO:0000256" key="2">
    <source>
        <dbReference type="ARBA" id="ARBA00009565"/>
    </source>
</evidence>
<protein>
    <recommendedName>
        <fullName evidence="9">Membrane-spanning 4-domains subfamily A member 6A</fullName>
    </recommendedName>
</protein>
<keyword evidence="4 6" id="KW-1133">Transmembrane helix</keyword>
<keyword evidence="5 6" id="KW-0472">Membrane</keyword>
<organism evidence="7 8">
    <name type="scientific">Catagonus wagneri</name>
    <name type="common">Chacoan peccary</name>
    <dbReference type="NCBI Taxonomy" id="51154"/>
    <lineage>
        <taxon>Eukaryota</taxon>
        <taxon>Metazoa</taxon>
        <taxon>Chordata</taxon>
        <taxon>Craniata</taxon>
        <taxon>Vertebrata</taxon>
        <taxon>Euteleostomi</taxon>
        <taxon>Mammalia</taxon>
        <taxon>Eutheria</taxon>
        <taxon>Laurasiatheria</taxon>
        <taxon>Artiodactyla</taxon>
        <taxon>Suina</taxon>
        <taxon>Tayassuidae</taxon>
        <taxon>Catagonus</taxon>
    </lineage>
</organism>
<dbReference type="AlphaFoldDB" id="A0A8C4FHW6"/>
<feature type="transmembrane region" description="Helical" evidence="6">
    <location>
        <begin position="118"/>
        <end position="137"/>
    </location>
</feature>
<feature type="transmembrane region" description="Helical" evidence="6">
    <location>
        <begin position="47"/>
        <end position="68"/>
    </location>
</feature>
<evidence type="ECO:0000256" key="3">
    <source>
        <dbReference type="ARBA" id="ARBA00022692"/>
    </source>
</evidence>
<dbReference type="Ensembl" id="ENSCWAT00000031759.1">
    <property type="protein sequence ID" value="ENSCWAP00000029314.1"/>
    <property type="gene ID" value="ENSCWAG00000021944.1"/>
</dbReference>
<evidence type="ECO:0008006" key="9">
    <source>
        <dbReference type="Google" id="ProtNLM"/>
    </source>
</evidence>
<reference evidence="7" key="2">
    <citation type="submission" date="2025-09" db="UniProtKB">
        <authorList>
            <consortium name="Ensembl"/>
        </authorList>
    </citation>
    <scope>IDENTIFICATION</scope>
</reference>
<evidence type="ECO:0000313" key="8">
    <source>
        <dbReference type="Proteomes" id="UP000694540"/>
    </source>
</evidence>
<feature type="transmembrane region" description="Helical" evidence="6">
    <location>
        <begin position="74"/>
        <end position="97"/>
    </location>
</feature>
<comment type="subcellular location">
    <subcellularLocation>
        <location evidence="1">Membrane</location>
        <topology evidence="1">Multi-pass membrane protein</topology>
    </subcellularLocation>
</comment>
<sequence>MISPPMTNENFLVLTPGGINFLKTEKSKPTNQKQDRVKKCLKAEVKVLATIQIMFGVMILSLGIMLASASFSLYFTHVFSILVNAAYPFIGAFCFILSGSLSIITEKKSTKLLVQSTLTANVLSSLSALAGFIFLSVKLAALGPAFQTWNYVSDTDLYSAGALASCALCCGLVETVL</sequence>
<accession>A0A8C4FHW6</accession>